<proteinExistence type="predicted"/>
<accession>A0ABS5D0H6</accession>
<organism evidence="2 3">
    <name type="scientific">Flavobacterium erciyesense</name>
    <dbReference type="NCBI Taxonomy" id="2825842"/>
    <lineage>
        <taxon>Bacteria</taxon>
        <taxon>Pseudomonadati</taxon>
        <taxon>Bacteroidota</taxon>
        <taxon>Flavobacteriia</taxon>
        <taxon>Flavobacteriales</taxon>
        <taxon>Flavobacteriaceae</taxon>
        <taxon>Flavobacterium</taxon>
    </lineage>
</organism>
<reference evidence="2 3" key="1">
    <citation type="submission" date="2021-04" db="EMBL/GenBank/DDBJ databases">
        <title>Description of novel Flavobacterium sp. F-328.</title>
        <authorList>
            <person name="Saticioglu I.B."/>
        </authorList>
    </citation>
    <scope>NUCLEOTIDE SEQUENCE [LARGE SCALE GENOMIC DNA]</scope>
    <source>
        <strain evidence="2 3">F-328</strain>
    </source>
</reference>
<evidence type="ECO:0000256" key="1">
    <source>
        <dbReference type="SAM" id="Coils"/>
    </source>
</evidence>
<protein>
    <recommendedName>
        <fullName evidence="4">XRE family transcriptional regulator</fullName>
    </recommendedName>
</protein>
<evidence type="ECO:0000313" key="3">
    <source>
        <dbReference type="Proteomes" id="UP000679008"/>
    </source>
</evidence>
<gene>
    <name evidence="2" type="ORF">KBJ98_02230</name>
</gene>
<name>A0ABS5D0H6_9FLAO</name>
<keyword evidence="3" id="KW-1185">Reference proteome</keyword>
<dbReference type="EMBL" id="JAGPXB010000001">
    <property type="protein sequence ID" value="MBQ0907514.1"/>
    <property type="molecule type" value="Genomic_DNA"/>
</dbReference>
<feature type="coiled-coil region" evidence="1">
    <location>
        <begin position="180"/>
        <end position="207"/>
    </location>
</feature>
<keyword evidence="1" id="KW-0175">Coiled coil</keyword>
<evidence type="ECO:0008006" key="4">
    <source>
        <dbReference type="Google" id="ProtNLM"/>
    </source>
</evidence>
<sequence>MNIKERLRIFIKHSNLSISAFEKSISVSTGYVNNLNKSIGADKLDFIAEKYPQLNLGWLRFGEGEMLKSNFNEDIKDEYQETEPVAKRLTEFTEKQKISIKDFALKCDINYNNTASLLKGSLPLGMGVLQKIKKAFPELNTEWVLFGNGAMDLNTQPVNNQNPKEVEQLEQVNYLLNSALRDKDKTISSLENQIALLQELKDIKTQDVSPVKSNMDR</sequence>
<dbReference type="RefSeq" id="WP_210788060.1">
    <property type="nucleotide sequence ID" value="NZ_JAGPXB010000001.1"/>
</dbReference>
<dbReference type="Proteomes" id="UP000679008">
    <property type="component" value="Unassembled WGS sequence"/>
</dbReference>
<comment type="caution">
    <text evidence="2">The sequence shown here is derived from an EMBL/GenBank/DDBJ whole genome shotgun (WGS) entry which is preliminary data.</text>
</comment>
<evidence type="ECO:0000313" key="2">
    <source>
        <dbReference type="EMBL" id="MBQ0907514.1"/>
    </source>
</evidence>